<dbReference type="eggNOG" id="COG3344">
    <property type="taxonomic scope" value="Bacteria"/>
</dbReference>
<organism evidence="3 4">
    <name type="scientific">Pseudomonas fluorescens HK44</name>
    <dbReference type="NCBI Taxonomy" id="1042209"/>
    <lineage>
        <taxon>Bacteria</taxon>
        <taxon>Pseudomonadati</taxon>
        <taxon>Pseudomonadota</taxon>
        <taxon>Gammaproteobacteria</taxon>
        <taxon>Pseudomonadales</taxon>
        <taxon>Pseudomonadaceae</taxon>
        <taxon>Pseudomonas</taxon>
    </lineage>
</organism>
<dbReference type="Proteomes" id="UP000022611">
    <property type="component" value="Unassembled WGS sequence"/>
</dbReference>
<evidence type="ECO:0000256" key="1">
    <source>
        <dbReference type="ARBA" id="ARBA00034120"/>
    </source>
</evidence>
<dbReference type="Pfam" id="PF00078">
    <property type="entry name" value="RVT_1"/>
    <property type="match status" value="1"/>
</dbReference>
<evidence type="ECO:0000259" key="2">
    <source>
        <dbReference type="PROSITE" id="PS50878"/>
    </source>
</evidence>
<protein>
    <submittedName>
        <fullName evidence="3">Maturase</fullName>
    </submittedName>
</protein>
<dbReference type="CDD" id="cd01651">
    <property type="entry name" value="RT_G2_intron"/>
    <property type="match status" value="1"/>
</dbReference>
<comment type="caution">
    <text evidence="3">The sequence shown here is derived from an EMBL/GenBank/DDBJ whole genome shotgun (WGS) entry which is preliminary data.</text>
</comment>
<dbReference type="RefSeq" id="WP_019690743.1">
    <property type="nucleotide sequence ID" value="NZ_AFOY02000015.1"/>
</dbReference>
<dbReference type="InterPro" id="IPR000477">
    <property type="entry name" value="RT_dom"/>
</dbReference>
<evidence type="ECO:0000313" key="3">
    <source>
        <dbReference type="EMBL" id="EXF93032.1"/>
    </source>
</evidence>
<dbReference type="InterPro" id="IPR043502">
    <property type="entry name" value="DNA/RNA_pol_sf"/>
</dbReference>
<sequence>MVDLYSNVRKIQTLANAWRIVKASAMQSSSVDIRNEASEFDAESHRYLRSIQTRLQKQTFKFKPQMGIAKLRAGKSPRPLVIAPIENRIVQRAILDILQRDVPGIQAVLDTPTSFGGIKKRRVSMAIDALKSSFNEGGQFYLRSDIPNFFTLVNRNAIMDYMRAQTNDEKFINLFEMSITTTLDNLTDLQRKNLKDLFPLGPEGVAQGSPLSPLIANIYMSDFDREMNLNDLVCIRYIDDFVIVSRTEKATCKGFKVAKAILNKIGLSAYSPVTHPKKASQGEVIKGFEFLGCFINPTLTLPAMSARKSLAEKVDAEIRRGLAIADTILDTNEFGSAGCYAQTLSRINNIILGWGKAFSFCNGNQVFEALDVKLTQKLEYFHCEIQKRINRGDQRTKRMIMGVKMLEGLNDNNKDAGE</sequence>
<dbReference type="InterPro" id="IPR051083">
    <property type="entry name" value="GrpII_Intron_Splice-Mob/Def"/>
</dbReference>
<proteinExistence type="inferred from homology"/>
<reference evidence="3 4" key="1">
    <citation type="journal article" date="2011" name="J. Bacteriol.">
        <title>Draft genome sequence of the polycyclic aromatic hydrocarbon-degrading, genetically engineered bioluminescent bioreporter Pseudomonas fluorescens HK44.</title>
        <authorList>
            <person name="Chauhan A."/>
            <person name="Layton A.C."/>
            <person name="Williams D.E."/>
            <person name="Smartt A.E."/>
            <person name="Ripp S."/>
            <person name="Karpinets T.V."/>
            <person name="Brown S.D."/>
            <person name="Sayler G.S."/>
        </authorList>
    </citation>
    <scope>NUCLEOTIDE SEQUENCE [LARGE SCALE GENOMIC DNA]</scope>
    <source>
        <strain evidence="3 4">HK44</strain>
    </source>
</reference>
<evidence type="ECO:0000313" key="4">
    <source>
        <dbReference type="Proteomes" id="UP000022611"/>
    </source>
</evidence>
<feature type="domain" description="Reverse transcriptase" evidence="2">
    <location>
        <begin position="49"/>
        <end position="295"/>
    </location>
</feature>
<dbReference type="HOGENOM" id="CLU_043147_0_0_6"/>
<name>A0A010T6D8_PSEFL</name>
<dbReference type="SUPFAM" id="SSF56672">
    <property type="entry name" value="DNA/RNA polymerases"/>
    <property type="match status" value="1"/>
</dbReference>
<dbReference type="AlphaFoldDB" id="A0A010T6D8"/>
<dbReference type="PATRIC" id="fig|1042209.11.peg.3335"/>
<dbReference type="OrthoDB" id="9793236at2"/>
<dbReference type="PANTHER" id="PTHR34047">
    <property type="entry name" value="NUCLEAR INTRON MATURASE 1, MITOCHONDRIAL-RELATED"/>
    <property type="match status" value="1"/>
</dbReference>
<comment type="similarity">
    <text evidence="1">Belongs to the bacterial reverse transcriptase family.</text>
</comment>
<dbReference type="EMBL" id="AFOY02000015">
    <property type="protein sequence ID" value="EXF93032.1"/>
    <property type="molecule type" value="Genomic_DNA"/>
</dbReference>
<dbReference type="PROSITE" id="PS50878">
    <property type="entry name" value="RT_POL"/>
    <property type="match status" value="1"/>
</dbReference>
<gene>
    <name evidence="3" type="ORF">HK44_004875</name>
</gene>
<dbReference type="PANTHER" id="PTHR34047:SF8">
    <property type="entry name" value="PROTEIN YKFC"/>
    <property type="match status" value="1"/>
</dbReference>
<accession>A0A010T6D8</accession>